<accession>A0A179BD06</accession>
<reference evidence="1" key="1">
    <citation type="submission" date="2016-04" db="EMBL/GenBank/DDBJ databases">
        <title>Fast-growing isolate from the root nodules of Vavilovia formosa.</title>
        <authorList>
            <person name="Kimeklis A."/>
            <person name="Safronova V."/>
            <person name="Belimov A."/>
            <person name="Andronov E."/>
        </authorList>
    </citation>
    <scope>NUCLEOTIDE SEQUENCE [LARGE SCALE GENOMIC DNA]</scope>
    <source>
        <strain evidence="1">Vaf-46</strain>
    </source>
</reference>
<gene>
    <name evidence="1" type="ORF">A4U53_07375</name>
</gene>
<dbReference type="AlphaFoldDB" id="A0A179BD06"/>
<protein>
    <submittedName>
        <fullName evidence="1">Uncharacterized protein</fullName>
    </submittedName>
</protein>
<name>A0A179BD06_RHILE</name>
<evidence type="ECO:0000313" key="1">
    <source>
        <dbReference type="EMBL" id="OAP89259.1"/>
    </source>
</evidence>
<dbReference type="EMBL" id="LWBS01000439">
    <property type="protein sequence ID" value="OAP89259.1"/>
    <property type="molecule type" value="Genomic_DNA"/>
</dbReference>
<proteinExistence type="predicted"/>
<organism evidence="1">
    <name type="scientific">Rhizobium leguminosarum</name>
    <dbReference type="NCBI Taxonomy" id="384"/>
    <lineage>
        <taxon>Bacteria</taxon>
        <taxon>Pseudomonadati</taxon>
        <taxon>Pseudomonadota</taxon>
        <taxon>Alphaproteobacteria</taxon>
        <taxon>Hyphomicrobiales</taxon>
        <taxon>Rhizobiaceae</taxon>
        <taxon>Rhizobium/Agrobacterium group</taxon>
        <taxon>Rhizobium</taxon>
    </lineage>
</organism>
<sequence length="60" mass="6640">MRRAVADRTDDEIEPGGAECLAFERPITDFASFVEKDSALQLMRGLARSVVESGGRRNQN</sequence>
<comment type="caution">
    <text evidence="1">The sequence shown here is derived from an EMBL/GenBank/DDBJ whole genome shotgun (WGS) entry which is preliminary data.</text>
</comment>